<comment type="caution">
    <text evidence="1">The sequence shown here is derived from an EMBL/GenBank/DDBJ whole genome shotgun (WGS) entry which is preliminary data.</text>
</comment>
<accession>A0A369KD34</accession>
<evidence type="ECO:0000313" key="2">
    <source>
        <dbReference type="Proteomes" id="UP000076154"/>
    </source>
</evidence>
<name>A0A369KD34_HYPMA</name>
<proteinExistence type="predicted"/>
<organism evidence="1 2">
    <name type="scientific">Hypsizygus marmoreus</name>
    <name type="common">White beech mushroom</name>
    <name type="synonym">Agaricus marmoreus</name>
    <dbReference type="NCBI Taxonomy" id="39966"/>
    <lineage>
        <taxon>Eukaryota</taxon>
        <taxon>Fungi</taxon>
        <taxon>Dikarya</taxon>
        <taxon>Basidiomycota</taxon>
        <taxon>Agaricomycotina</taxon>
        <taxon>Agaricomycetes</taxon>
        <taxon>Agaricomycetidae</taxon>
        <taxon>Agaricales</taxon>
        <taxon>Tricholomatineae</taxon>
        <taxon>Lyophyllaceae</taxon>
        <taxon>Hypsizygus</taxon>
    </lineage>
</organism>
<dbReference type="InParanoid" id="A0A369KD34"/>
<keyword evidence="2" id="KW-1185">Reference proteome</keyword>
<dbReference type="OrthoDB" id="3025853at2759"/>
<evidence type="ECO:0000313" key="1">
    <source>
        <dbReference type="EMBL" id="RDB30575.1"/>
    </source>
</evidence>
<protein>
    <submittedName>
        <fullName evidence="1">Uncharacterized protein</fullName>
    </submittedName>
</protein>
<reference evidence="1" key="1">
    <citation type="submission" date="2018-04" db="EMBL/GenBank/DDBJ databases">
        <title>Whole genome sequencing of Hypsizygus marmoreus.</title>
        <authorList>
            <person name="Choi I.-G."/>
            <person name="Min B."/>
            <person name="Kim J.-G."/>
            <person name="Kim S."/>
            <person name="Oh Y.-L."/>
            <person name="Kong W.-S."/>
            <person name="Park H."/>
            <person name="Jeong J."/>
            <person name="Song E.-S."/>
        </authorList>
    </citation>
    <scope>NUCLEOTIDE SEQUENCE [LARGE SCALE GENOMIC DNA]</scope>
    <source>
        <strain evidence="1">51987-8</strain>
    </source>
</reference>
<dbReference type="Proteomes" id="UP000076154">
    <property type="component" value="Unassembled WGS sequence"/>
</dbReference>
<sequence length="384" mass="43007">MPSTQLPNARLEGPLPDDFDFDAHAAVPPGVPRFEIPLASRIAQNVAIEKFNIDSVVQTVNAKFTPSPRPDDLDIGPPLKAPYCYTQNELQELIESEALCSALSPLPISLIRVIGTKRSESKRAAELERQVEKTKEKEDVHVKLTQPWGNEDASGEKVNLLDLPKMVSLWGSDDHYSCLTLHNFFNASDNFLAALQLLCCPSEDTTTTYAAEYQKHRDFFRQLSNLEETYPSWYSFELKAQRDILKGVLFDWNTYALEVTIILKAGALITQVQSSKHLLDVDDESHTDKSPRYSLQSDTSSLCHYTSSLCHYDAPSCIICGKAHRYRDHPVSAKTFDDNQPLFCCLTDNTLSTIKPFRGPSSKHISFVEVIIPLLNATSLVLVS</sequence>
<gene>
    <name evidence="1" type="ORF">Hypma_006983</name>
</gene>
<dbReference type="AlphaFoldDB" id="A0A369KD34"/>
<dbReference type="EMBL" id="LUEZ02000005">
    <property type="protein sequence ID" value="RDB30575.1"/>
    <property type="molecule type" value="Genomic_DNA"/>
</dbReference>